<keyword evidence="3 13" id="KW-0436">Ligase</keyword>
<dbReference type="GO" id="GO:0006281">
    <property type="term" value="P:DNA repair"/>
    <property type="evidence" value="ECO:0007669"/>
    <property type="project" value="UniProtKB-KW"/>
</dbReference>
<dbReference type="Gene3D" id="2.40.50.140">
    <property type="entry name" value="Nucleic acid-binding proteins"/>
    <property type="match status" value="1"/>
</dbReference>
<dbReference type="InterPro" id="IPR013839">
    <property type="entry name" value="DNAligase_adenylation"/>
</dbReference>
<keyword evidence="14" id="KW-0175">Coiled coil</keyword>
<dbReference type="Pfam" id="PF00533">
    <property type="entry name" value="BRCT"/>
    <property type="match status" value="1"/>
</dbReference>
<dbReference type="CDD" id="cd17748">
    <property type="entry name" value="BRCT_DNA_ligase_like"/>
    <property type="match status" value="1"/>
</dbReference>
<evidence type="ECO:0000256" key="12">
    <source>
        <dbReference type="ARBA" id="ARBA00060881"/>
    </source>
</evidence>
<dbReference type="InterPro" id="IPR013840">
    <property type="entry name" value="DNAligase_N"/>
</dbReference>
<dbReference type="SMART" id="SM00532">
    <property type="entry name" value="LIGANc"/>
    <property type="match status" value="1"/>
</dbReference>
<protein>
    <recommendedName>
        <fullName evidence="2 13">DNA ligase</fullName>
        <ecNumber evidence="1 13">6.5.1.2</ecNumber>
    </recommendedName>
    <alternativeName>
        <fullName evidence="13">Polydeoxyribonucleotide synthase [NAD(+)]</fullName>
    </alternativeName>
</protein>
<dbReference type="EMBL" id="KC811127">
    <property type="protein sequence ID" value="AGQ19272.1"/>
    <property type="molecule type" value="Genomic_DNA"/>
</dbReference>
<evidence type="ECO:0000256" key="6">
    <source>
        <dbReference type="ARBA" id="ARBA00022763"/>
    </source>
</evidence>
<keyword evidence="8 13" id="KW-0460">Magnesium</keyword>
<dbReference type="PANTHER" id="PTHR23389">
    <property type="entry name" value="CHROMOSOME TRANSMISSION FIDELITY FACTOR 18"/>
    <property type="match status" value="1"/>
</dbReference>
<dbReference type="InterPro" id="IPR004150">
    <property type="entry name" value="NAD_DNA_ligase_OB"/>
</dbReference>
<dbReference type="SUPFAM" id="SSF52113">
    <property type="entry name" value="BRCT domain"/>
    <property type="match status" value="1"/>
</dbReference>
<dbReference type="EC" id="6.5.1.2" evidence="1 13"/>
<evidence type="ECO:0000256" key="13">
    <source>
        <dbReference type="HAMAP-Rule" id="MF_01588"/>
    </source>
</evidence>
<evidence type="ECO:0000256" key="10">
    <source>
        <dbReference type="ARBA" id="ARBA00023204"/>
    </source>
</evidence>
<feature type="binding site" evidence="13">
    <location>
        <begin position="30"/>
        <end position="34"/>
    </location>
    <ligand>
        <name>NAD(+)</name>
        <dbReference type="ChEBI" id="CHEBI:57540"/>
    </ligand>
</feature>
<reference evidence="16" key="1">
    <citation type="journal article" date="2013" name="Sci. Rep.">
        <title>Metagenomics uncovers a new group of low GC and ultra-small marine Actinobacteria.</title>
        <authorList>
            <person name="Ghai R."/>
            <person name="Mizuno C.M."/>
            <person name="Picazo A."/>
            <person name="Camacho A."/>
            <person name="Rodriguez-Valera F."/>
        </authorList>
    </citation>
    <scope>NUCLEOTIDE SEQUENCE</scope>
</reference>
<feature type="binding site" evidence="13">
    <location>
        <position position="432"/>
    </location>
    <ligand>
        <name>Zn(2+)</name>
        <dbReference type="ChEBI" id="CHEBI:29105"/>
    </ligand>
</feature>
<keyword evidence="7 13" id="KW-0862">Zinc</keyword>
<dbReference type="InterPro" id="IPR036420">
    <property type="entry name" value="BRCT_dom_sf"/>
</dbReference>
<name>S5DWB0_9ACTN</name>
<keyword evidence="5 13" id="KW-0479">Metal-binding</keyword>
<sequence>MNLKEVKALIDQLSKAEHAYYVLNNPIMSDGEYDKLFNSLKKIEEDNPELLMEDSPTQRVTETPSDAFESVEHQGRMYSLDNIENSKELEKWFERLEKITDSTIYPVTIEPKIDGLAISLIYVDGLLKRGLTRGDGVVGEDVTHNVKTIRNIPLRLKEDVKGTVEIRGEVYMPTDSFNNLNKQRKEDSATLDLLKEKNKADLTEDEKNNLQRIRKEGTNIFINSRNAAAGSLRQKDASITSTRDLRLLAYQLIYHDKEVQNQFHSKNNDFMGVLGFETNNIKISNSQKEIEKNIDVIKDSRNKYLYQIDGAVLKVDSLQTQDELGFTSKSPRWAVAFKFPSEEQTTVLKDIKLQTGRTGAITPVAVLEPVIVGGARVSSATLHNPDEIKRKDLRINDHVIIRRAGDVIPEVVAPIKERRDGNQNIWDLPKECPCGESSIEYFEDEKVPRCKEKLSCNIAQKESIIFFGSKSGLDIDGLGKETVDTLLENKLIKGIGDLYKLDFNDLIDLPSWEEKKTTNLLSALKKSVETSPESLLTALGIRFVGKRTAQTLIKNFNSIDGILDAERDNIENIHGISKSVSESIFEWKSNKKNIELIETLKDSGFKFDKKNRSSKSFLAGNTFVITGTLETYTRQEIVDLIENLGGTVTTAVSKNTNYLVYGSNPGSKYDKANSLNIDLLDEVNFKDLISKYKKSS</sequence>
<dbReference type="FunFam" id="2.40.50.140:FF:000012">
    <property type="entry name" value="DNA ligase"/>
    <property type="match status" value="1"/>
</dbReference>
<dbReference type="InterPro" id="IPR001679">
    <property type="entry name" value="DNA_ligase"/>
</dbReference>
<accession>S5DWB0</accession>
<feature type="binding site" evidence="13">
    <location>
        <position position="110"/>
    </location>
    <ligand>
        <name>NAD(+)</name>
        <dbReference type="ChEBI" id="CHEBI:57540"/>
    </ligand>
</feature>
<evidence type="ECO:0000313" key="16">
    <source>
        <dbReference type="EMBL" id="AGQ19272.1"/>
    </source>
</evidence>
<comment type="cofactor">
    <cofactor evidence="13">
        <name>Mg(2+)</name>
        <dbReference type="ChEBI" id="CHEBI:18420"/>
    </cofactor>
    <cofactor evidence="13">
        <name>Mn(2+)</name>
        <dbReference type="ChEBI" id="CHEBI:29035"/>
    </cofactor>
</comment>
<feature type="binding site" evidence="13">
    <location>
        <position position="169"/>
    </location>
    <ligand>
        <name>NAD(+)</name>
        <dbReference type="ChEBI" id="CHEBI:57540"/>
    </ligand>
</feature>
<dbReference type="Pfam" id="PF01653">
    <property type="entry name" value="DNA_ligase_aden"/>
    <property type="match status" value="2"/>
</dbReference>
<dbReference type="PROSITE" id="PS01055">
    <property type="entry name" value="DNA_LIGASE_N1"/>
    <property type="match status" value="1"/>
</dbReference>
<evidence type="ECO:0000259" key="15">
    <source>
        <dbReference type="PROSITE" id="PS50172"/>
    </source>
</evidence>
<evidence type="ECO:0000256" key="5">
    <source>
        <dbReference type="ARBA" id="ARBA00022723"/>
    </source>
</evidence>
<gene>
    <name evidence="13" type="primary">ligA</name>
</gene>
<organism evidence="16">
    <name type="scientific">Candidatus Actinomarina minuta</name>
    <dbReference type="NCBI Taxonomy" id="1389454"/>
    <lineage>
        <taxon>Bacteria</taxon>
        <taxon>Bacillati</taxon>
        <taxon>Actinomycetota</taxon>
        <taxon>Actinomycetes</taxon>
        <taxon>Candidatus Actinomarinidae</taxon>
        <taxon>Candidatus Actinomarinales</taxon>
        <taxon>Candidatus Actinomarineae</taxon>
        <taxon>Candidatus Actinomarinaceae</taxon>
        <taxon>Candidatus Actinomarina</taxon>
    </lineage>
</organism>
<feature type="binding site" evidence="13">
    <location>
        <position position="133"/>
    </location>
    <ligand>
        <name>NAD(+)</name>
        <dbReference type="ChEBI" id="CHEBI:57540"/>
    </ligand>
</feature>
<feature type="binding site" evidence="13">
    <location>
        <begin position="79"/>
        <end position="80"/>
    </location>
    <ligand>
        <name>NAD(+)</name>
        <dbReference type="ChEBI" id="CHEBI:57540"/>
    </ligand>
</feature>
<dbReference type="PROSITE" id="PS50172">
    <property type="entry name" value="BRCT"/>
    <property type="match status" value="1"/>
</dbReference>
<dbReference type="Gene3D" id="1.10.287.610">
    <property type="entry name" value="Helix hairpin bin"/>
    <property type="match status" value="1"/>
</dbReference>
<dbReference type="NCBIfam" id="TIGR00575">
    <property type="entry name" value="dnlj"/>
    <property type="match status" value="1"/>
</dbReference>
<dbReference type="GO" id="GO:0005829">
    <property type="term" value="C:cytosol"/>
    <property type="evidence" value="ECO:0007669"/>
    <property type="project" value="TreeGrafter"/>
</dbReference>
<evidence type="ECO:0000256" key="8">
    <source>
        <dbReference type="ARBA" id="ARBA00022842"/>
    </source>
</evidence>
<feature type="binding site" evidence="13">
    <location>
        <position position="434"/>
    </location>
    <ligand>
        <name>Zn(2+)</name>
        <dbReference type="ChEBI" id="CHEBI:29105"/>
    </ligand>
</feature>
<keyword evidence="4 13" id="KW-0235">DNA replication</keyword>
<proteinExistence type="inferred from homology"/>
<dbReference type="InterPro" id="IPR001357">
    <property type="entry name" value="BRCT_dom"/>
</dbReference>
<evidence type="ECO:0000256" key="3">
    <source>
        <dbReference type="ARBA" id="ARBA00022598"/>
    </source>
</evidence>
<dbReference type="Pfam" id="PF12826">
    <property type="entry name" value="HHH_2"/>
    <property type="match status" value="1"/>
</dbReference>
<dbReference type="Gene3D" id="3.40.50.10190">
    <property type="entry name" value="BRCT domain"/>
    <property type="match status" value="1"/>
</dbReference>
<keyword evidence="13" id="KW-0464">Manganese</keyword>
<dbReference type="PANTHER" id="PTHR23389:SF9">
    <property type="entry name" value="DNA LIGASE"/>
    <property type="match status" value="1"/>
</dbReference>
<comment type="function">
    <text evidence="13">DNA ligase that catalyzes the formation of phosphodiester linkages between 5'-phosphoryl and 3'-hydroxyl groups in double-stranded DNA using NAD as a coenzyme and as the energy source for the reaction. It is essential for DNA replication and repair of damaged DNA.</text>
</comment>
<feature type="binding site" evidence="13">
    <location>
        <position position="338"/>
    </location>
    <ligand>
        <name>NAD(+)</name>
        <dbReference type="ChEBI" id="CHEBI:57540"/>
    </ligand>
</feature>
<evidence type="ECO:0000256" key="14">
    <source>
        <dbReference type="SAM" id="Coils"/>
    </source>
</evidence>
<dbReference type="SUPFAM" id="SSF56091">
    <property type="entry name" value="DNA ligase/mRNA capping enzyme, catalytic domain"/>
    <property type="match status" value="2"/>
</dbReference>
<dbReference type="PIRSF" id="PIRSF001604">
    <property type="entry name" value="LigA"/>
    <property type="match status" value="1"/>
</dbReference>
<dbReference type="CDD" id="cd00114">
    <property type="entry name" value="LIGANc"/>
    <property type="match status" value="1"/>
</dbReference>
<keyword evidence="10 13" id="KW-0234">DNA repair</keyword>
<dbReference type="AlphaFoldDB" id="S5DWB0"/>
<dbReference type="InterPro" id="IPR012340">
    <property type="entry name" value="NA-bd_OB-fold"/>
</dbReference>
<dbReference type="NCBIfam" id="NF005932">
    <property type="entry name" value="PRK07956.1"/>
    <property type="match status" value="1"/>
</dbReference>
<dbReference type="Gene3D" id="1.10.150.20">
    <property type="entry name" value="5' to 3' exonuclease, C-terminal subdomain"/>
    <property type="match status" value="2"/>
</dbReference>
<keyword evidence="9 13" id="KW-0520">NAD</keyword>
<evidence type="ECO:0000256" key="11">
    <source>
        <dbReference type="ARBA" id="ARBA00034005"/>
    </source>
</evidence>
<evidence type="ECO:0000256" key="2">
    <source>
        <dbReference type="ARBA" id="ARBA00013308"/>
    </source>
</evidence>
<dbReference type="GO" id="GO:0006260">
    <property type="term" value="P:DNA replication"/>
    <property type="evidence" value="ECO:0007669"/>
    <property type="project" value="UniProtKB-KW"/>
</dbReference>
<evidence type="ECO:0000256" key="4">
    <source>
        <dbReference type="ARBA" id="ARBA00022705"/>
    </source>
</evidence>
<dbReference type="SUPFAM" id="SSF47781">
    <property type="entry name" value="RuvA domain 2-like"/>
    <property type="match status" value="1"/>
</dbReference>
<dbReference type="GO" id="GO:0003911">
    <property type="term" value="F:DNA ligase (NAD+) activity"/>
    <property type="evidence" value="ECO:0007669"/>
    <property type="project" value="UniProtKB-UniRule"/>
</dbReference>
<evidence type="ECO:0000256" key="7">
    <source>
        <dbReference type="ARBA" id="ARBA00022833"/>
    </source>
</evidence>
<feature type="active site" description="N6-AMP-lysine intermediate" evidence="13">
    <location>
        <position position="112"/>
    </location>
</feature>
<evidence type="ECO:0000256" key="9">
    <source>
        <dbReference type="ARBA" id="ARBA00023027"/>
    </source>
</evidence>
<feature type="binding site" evidence="13">
    <location>
        <position position="314"/>
    </location>
    <ligand>
        <name>NAD(+)</name>
        <dbReference type="ChEBI" id="CHEBI:57540"/>
    </ligand>
</feature>
<evidence type="ECO:0000256" key="1">
    <source>
        <dbReference type="ARBA" id="ARBA00012722"/>
    </source>
</evidence>
<comment type="catalytic activity">
    <reaction evidence="11 13">
        <text>NAD(+) + (deoxyribonucleotide)n-3'-hydroxyl + 5'-phospho-(deoxyribonucleotide)m = (deoxyribonucleotide)n+m + AMP + beta-nicotinamide D-nucleotide.</text>
        <dbReference type="EC" id="6.5.1.2"/>
    </reaction>
</comment>
<dbReference type="InterPro" id="IPR041663">
    <property type="entry name" value="DisA/LigA_HHH"/>
</dbReference>
<dbReference type="InterPro" id="IPR010994">
    <property type="entry name" value="RuvA_2-like"/>
</dbReference>
<feature type="binding site" evidence="13">
    <location>
        <position position="456"/>
    </location>
    <ligand>
        <name>Zn(2+)</name>
        <dbReference type="ChEBI" id="CHEBI:29105"/>
    </ligand>
</feature>
<keyword evidence="6 13" id="KW-0227">DNA damage</keyword>
<dbReference type="GO" id="GO:0046872">
    <property type="term" value="F:metal ion binding"/>
    <property type="evidence" value="ECO:0007669"/>
    <property type="project" value="UniProtKB-KW"/>
</dbReference>
<dbReference type="Gene3D" id="3.30.470.30">
    <property type="entry name" value="DNA ligase/mRNA capping enzyme"/>
    <property type="match status" value="1"/>
</dbReference>
<feature type="domain" description="BRCT" evidence="15">
    <location>
        <begin position="613"/>
        <end position="696"/>
    </location>
</feature>
<feature type="coiled-coil region" evidence="14">
    <location>
        <begin position="177"/>
        <end position="213"/>
    </location>
</feature>
<dbReference type="Pfam" id="PF03120">
    <property type="entry name" value="OB_DNA_ligase"/>
    <property type="match status" value="1"/>
</dbReference>
<dbReference type="HAMAP" id="MF_01588">
    <property type="entry name" value="DNA_ligase_A"/>
    <property type="match status" value="1"/>
</dbReference>
<dbReference type="InterPro" id="IPR018239">
    <property type="entry name" value="DNA_ligase_AS"/>
</dbReference>
<dbReference type="SUPFAM" id="SSF50249">
    <property type="entry name" value="Nucleic acid-binding proteins"/>
    <property type="match status" value="1"/>
</dbReference>
<comment type="similarity">
    <text evidence="12 13">Belongs to the NAD-dependent DNA ligase family. LigA subfamily.</text>
</comment>
<dbReference type="SMART" id="SM00292">
    <property type="entry name" value="BRCT"/>
    <property type="match status" value="1"/>
</dbReference>
<comment type="caution">
    <text evidence="13">Lacks conserved residue(s) required for the propagation of feature annotation.</text>
</comment>